<dbReference type="RefSeq" id="WP_113288984.1">
    <property type="nucleotide sequence ID" value="NZ_QNTQ01000006.1"/>
</dbReference>
<organism evidence="1 2">
    <name type="scientific">Rhodosalinus halophilus</name>
    <dbReference type="NCBI Taxonomy" id="2259333"/>
    <lineage>
        <taxon>Bacteria</taxon>
        <taxon>Pseudomonadati</taxon>
        <taxon>Pseudomonadota</taxon>
        <taxon>Alphaproteobacteria</taxon>
        <taxon>Rhodobacterales</taxon>
        <taxon>Paracoccaceae</taxon>
        <taxon>Rhodosalinus</taxon>
    </lineage>
</organism>
<dbReference type="Proteomes" id="UP000253370">
    <property type="component" value="Unassembled WGS sequence"/>
</dbReference>
<dbReference type="EMBL" id="QNTQ01000006">
    <property type="protein sequence ID" value="RBI85726.1"/>
    <property type="molecule type" value="Genomic_DNA"/>
</dbReference>
<keyword evidence="2" id="KW-1185">Reference proteome</keyword>
<evidence type="ECO:0000313" key="1">
    <source>
        <dbReference type="EMBL" id="RBI85726.1"/>
    </source>
</evidence>
<reference evidence="1 2" key="1">
    <citation type="submission" date="2018-07" db="EMBL/GenBank/DDBJ databases">
        <title>Rhodosalinus sp. strain E84T genomic sequence and assembly.</title>
        <authorList>
            <person name="Liu Z.-W."/>
            <person name="Lu D.-C."/>
        </authorList>
    </citation>
    <scope>NUCLEOTIDE SEQUENCE [LARGE SCALE GENOMIC DNA]</scope>
    <source>
        <strain evidence="1 2">E84</strain>
    </source>
</reference>
<protein>
    <recommendedName>
        <fullName evidence="3">Lipoprotein</fullName>
    </recommendedName>
</protein>
<dbReference type="AlphaFoldDB" id="A0A365UA40"/>
<evidence type="ECO:0008006" key="3">
    <source>
        <dbReference type="Google" id="ProtNLM"/>
    </source>
</evidence>
<evidence type="ECO:0000313" key="2">
    <source>
        <dbReference type="Proteomes" id="UP000253370"/>
    </source>
</evidence>
<gene>
    <name evidence="1" type="ORF">DRV85_08330</name>
</gene>
<dbReference type="PROSITE" id="PS51257">
    <property type="entry name" value="PROKAR_LIPOPROTEIN"/>
    <property type="match status" value="1"/>
</dbReference>
<accession>A0A365UA40</accession>
<comment type="caution">
    <text evidence="1">The sequence shown here is derived from an EMBL/GenBank/DDBJ whole genome shotgun (WGS) entry which is preliminary data.</text>
</comment>
<proteinExistence type="predicted"/>
<name>A0A365UA40_9RHOB</name>
<dbReference type="OrthoDB" id="7666390at2"/>
<sequence>MHRRRFLLLPLAAAVAGCGPPNTGTWAPDELVTRAAYVSDRPPIIRLYTMVNNRSGAGAHTSLLINASQQVIFDPAGNVEHPSVPERNDVLFGVTPEFERIYRSAHARETYHVVVMTKPVSAEVAEMALRKVQRAGPVQPAQCTLVTARLLSELPGFESIRPVWFPKRLMEDFGRLPGVRTEKLVEYDDPDKMKAILSYQGPDLTRAP</sequence>